<evidence type="ECO:0000259" key="18">
    <source>
        <dbReference type="PROSITE" id="PS50178"/>
    </source>
</evidence>
<evidence type="ECO:0000256" key="4">
    <source>
        <dbReference type="ARBA" id="ARBA00022679"/>
    </source>
</evidence>
<evidence type="ECO:0000256" key="16">
    <source>
        <dbReference type="SAM" id="Coils"/>
    </source>
</evidence>
<dbReference type="SUPFAM" id="SSF56104">
    <property type="entry name" value="SAICAR synthase-like"/>
    <property type="match status" value="1"/>
</dbReference>
<keyword evidence="6 15" id="KW-0547">Nucleotide-binding</keyword>
<evidence type="ECO:0000256" key="13">
    <source>
        <dbReference type="ARBA" id="ARBA00052820"/>
    </source>
</evidence>
<dbReference type="GO" id="GO:1903426">
    <property type="term" value="P:regulation of reactive oxygen species biosynthetic process"/>
    <property type="evidence" value="ECO:0007669"/>
    <property type="project" value="TreeGrafter"/>
</dbReference>
<keyword evidence="8 14" id="KW-0863">Zinc-finger</keyword>
<comment type="caution">
    <text evidence="21">The sequence shown here is derived from an EMBL/GenBank/DDBJ whole genome shotgun (WGS) entry which is preliminary data.</text>
</comment>
<dbReference type="Proteomes" id="UP001283361">
    <property type="component" value="Unassembled WGS sequence"/>
</dbReference>
<dbReference type="EC" id="2.7.1.150" evidence="2"/>
<feature type="compositionally biased region" description="Basic and acidic residues" evidence="17">
    <location>
        <begin position="1948"/>
        <end position="1962"/>
    </location>
</feature>
<feature type="region of interest" description="Disordered" evidence="17">
    <location>
        <begin position="1"/>
        <end position="26"/>
    </location>
</feature>
<dbReference type="Gene3D" id="3.50.7.10">
    <property type="entry name" value="GroEL"/>
    <property type="match status" value="1"/>
</dbReference>
<dbReference type="PANTHER" id="PTHR46715:SF1">
    <property type="entry name" value="1-PHOSPHATIDYLINOSITOL 3-PHOSPHATE 5-KINASE"/>
    <property type="match status" value="1"/>
</dbReference>
<evidence type="ECO:0000256" key="17">
    <source>
        <dbReference type="SAM" id="MobiDB-lite"/>
    </source>
</evidence>
<dbReference type="GO" id="GO:0008270">
    <property type="term" value="F:zinc ion binding"/>
    <property type="evidence" value="ECO:0007669"/>
    <property type="project" value="UniProtKB-KW"/>
</dbReference>
<dbReference type="InterPro" id="IPR027484">
    <property type="entry name" value="PInositol-4-P-5-kinase_N"/>
</dbReference>
<dbReference type="FunFam" id="3.30.40.10:FF:000057">
    <property type="entry name" value="1-phosphatidylinositol 3-phosphate 5-kinase isoform X1"/>
    <property type="match status" value="1"/>
</dbReference>
<feature type="compositionally biased region" description="Polar residues" evidence="17">
    <location>
        <begin position="119"/>
        <end position="131"/>
    </location>
</feature>
<dbReference type="InterPro" id="IPR036390">
    <property type="entry name" value="WH_DNA-bd_sf"/>
</dbReference>
<evidence type="ECO:0000256" key="15">
    <source>
        <dbReference type="PROSITE-ProRule" id="PRU00781"/>
    </source>
</evidence>
<feature type="compositionally biased region" description="Polar residues" evidence="17">
    <location>
        <begin position="1995"/>
        <end position="2007"/>
    </location>
</feature>
<dbReference type="InterPro" id="IPR000591">
    <property type="entry name" value="DEP_dom"/>
</dbReference>
<dbReference type="Pfam" id="PF01363">
    <property type="entry name" value="FYVE"/>
    <property type="match status" value="1"/>
</dbReference>
<dbReference type="SUPFAM" id="SSF46785">
    <property type="entry name" value="Winged helix' DNA-binding domain"/>
    <property type="match status" value="1"/>
</dbReference>
<evidence type="ECO:0000259" key="19">
    <source>
        <dbReference type="PROSITE" id="PS50186"/>
    </source>
</evidence>
<dbReference type="InterPro" id="IPR013083">
    <property type="entry name" value="Znf_RING/FYVE/PHD"/>
</dbReference>
<dbReference type="InterPro" id="IPR017455">
    <property type="entry name" value="Znf_FYVE-rel"/>
</dbReference>
<feature type="compositionally biased region" description="Low complexity" evidence="17">
    <location>
        <begin position="1282"/>
        <end position="1302"/>
    </location>
</feature>
<evidence type="ECO:0000256" key="12">
    <source>
        <dbReference type="ARBA" id="ARBA00023136"/>
    </source>
</evidence>
<feature type="compositionally biased region" description="Polar residues" evidence="17">
    <location>
        <begin position="2181"/>
        <end position="2201"/>
    </location>
</feature>
<evidence type="ECO:0000313" key="22">
    <source>
        <dbReference type="Proteomes" id="UP001283361"/>
    </source>
</evidence>
<dbReference type="Gene3D" id="3.30.40.10">
    <property type="entry name" value="Zinc/RING finger domain, C3HC4 (zinc finger)"/>
    <property type="match status" value="1"/>
</dbReference>
<dbReference type="GO" id="GO:0035556">
    <property type="term" value="P:intracellular signal transduction"/>
    <property type="evidence" value="ECO:0007669"/>
    <property type="project" value="InterPro"/>
</dbReference>
<dbReference type="GO" id="GO:0046488">
    <property type="term" value="P:phosphatidylinositol metabolic process"/>
    <property type="evidence" value="ECO:0007669"/>
    <property type="project" value="UniProtKB-UniRule"/>
</dbReference>
<dbReference type="FunFam" id="3.30.800.10:FF:000004">
    <property type="entry name" value="1-phosphatidylinositol 3-phosphate 5-kinase isoform X1"/>
    <property type="match status" value="1"/>
</dbReference>
<feature type="region of interest" description="Disordered" evidence="17">
    <location>
        <begin position="1990"/>
        <end position="2109"/>
    </location>
</feature>
<keyword evidence="3" id="KW-0597">Phosphoprotein</keyword>
<dbReference type="PROSITE" id="PS50186">
    <property type="entry name" value="DEP"/>
    <property type="match status" value="1"/>
</dbReference>
<evidence type="ECO:0000256" key="7">
    <source>
        <dbReference type="ARBA" id="ARBA00022753"/>
    </source>
</evidence>
<feature type="region of interest" description="Disordered" evidence="17">
    <location>
        <begin position="2181"/>
        <end position="2218"/>
    </location>
</feature>
<dbReference type="CDD" id="cd03334">
    <property type="entry name" value="Fab1_TCP"/>
    <property type="match status" value="1"/>
</dbReference>
<dbReference type="EMBL" id="JAWDGP010001796">
    <property type="protein sequence ID" value="KAK3788139.1"/>
    <property type="molecule type" value="Genomic_DNA"/>
</dbReference>
<feature type="region of interest" description="Disordered" evidence="17">
    <location>
        <begin position="1224"/>
        <end position="1258"/>
    </location>
</feature>
<evidence type="ECO:0000256" key="14">
    <source>
        <dbReference type="PROSITE-ProRule" id="PRU00091"/>
    </source>
</evidence>
<dbReference type="PROSITE" id="PS51455">
    <property type="entry name" value="PIPK"/>
    <property type="match status" value="1"/>
</dbReference>
<dbReference type="PANTHER" id="PTHR46715">
    <property type="entry name" value="1-PHOSPHATIDYLINOSITOL 3-PHOSPHATE 5-KINASE"/>
    <property type="match status" value="1"/>
</dbReference>
<dbReference type="InterPro" id="IPR002423">
    <property type="entry name" value="Cpn60/GroEL/TCP-1"/>
</dbReference>
<dbReference type="GO" id="GO:0010008">
    <property type="term" value="C:endosome membrane"/>
    <property type="evidence" value="ECO:0007669"/>
    <property type="project" value="UniProtKB-SubCell"/>
</dbReference>
<dbReference type="Gene3D" id="3.30.810.10">
    <property type="entry name" value="2-Layer Sandwich"/>
    <property type="match status" value="1"/>
</dbReference>
<reference evidence="21" key="1">
    <citation type="journal article" date="2023" name="G3 (Bethesda)">
        <title>A reference genome for the long-term kleptoplast-retaining sea slug Elysia crispata morphotype clarki.</title>
        <authorList>
            <person name="Eastman K.E."/>
            <person name="Pendleton A.L."/>
            <person name="Shaikh M.A."/>
            <person name="Suttiyut T."/>
            <person name="Ogas R."/>
            <person name="Tomko P."/>
            <person name="Gavelis G."/>
            <person name="Widhalm J.R."/>
            <person name="Wisecaver J.H."/>
        </authorList>
    </citation>
    <scope>NUCLEOTIDE SEQUENCE</scope>
    <source>
        <strain evidence="21">ECLA1</strain>
    </source>
</reference>
<feature type="region of interest" description="Disordered" evidence="17">
    <location>
        <begin position="490"/>
        <end position="543"/>
    </location>
</feature>
<dbReference type="Pfam" id="PF00118">
    <property type="entry name" value="Cpn60_TCP1"/>
    <property type="match status" value="1"/>
</dbReference>
<dbReference type="GO" id="GO:0000285">
    <property type="term" value="F:1-phosphatidylinositol-3-phosphate 5-kinase activity"/>
    <property type="evidence" value="ECO:0007669"/>
    <property type="project" value="UniProtKB-EC"/>
</dbReference>
<evidence type="ECO:0000256" key="9">
    <source>
        <dbReference type="ARBA" id="ARBA00022777"/>
    </source>
</evidence>
<evidence type="ECO:0000259" key="20">
    <source>
        <dbReference type="PROSITE" id="PS51455"/>
    </source>
</evidence>
<feature type="region of interest" description="Disordered" evidence="17">
    <location>
        <begin position="1916"/>
        <end position="1976"/>
    </location>
</feature>
<dbReference type="SMART" id="SM00049">
    <property type="entry name" value="DEP"/>
    <property type="match status" value="1"/>
</dbReference>
<dbReference type="Pfam" id="PF01504">
    <property type="entry name" value="PIP5K"/>
    <property type="match status" value="2"/>
</dbReference>
<keyword evidence="5" id="KW-0479">Metal-binding</keyword>
<dbReference type="CDD" id="cd17300">
    <property type="entry name" value="PIPKc_PIKfyve"/>
    <property type="match status" value="1"/>
</dbReference>
<dbReference type="GO" id="GO:0052810">
    <property type="term" value="F:1-phosphatidylinositol-5-kinase activity"/>
    <property type="evidence" value="ECO:0007669"/>
    <property type="project" value="TreeGrafter"/>
</dbReference>
<dbReference type="GO" id="GO:0090385">
    <property type="term" value="P:phagosome-lysosome fusion"/>
    <property type="evidence" value="ECO:0007669"/>
    <property type="project" value="TreeGrafter"/>
</dbReference>
<evidence type="ECO:0000256" key="5">
    <source>
        <dbReference type="ARBA" id="ARBA00022723"/>
    </source>
</evidence>
<dbReference type="InterPro" id="IPR036388">
    <property type="entry name" value="WH-like_DNA-bd_sf"/>
</dbReference>
<organism evidence="21 22">
    <name type="scientific">Elysia crispata</name>
    <name type="common">lettuce slug</name>
    <dbReference type="NCBI Taxonomy" id="231223"/>
    <lineage>
        <taxon>Eukaryota</taxon>
        <taxon>Metazoa</taxon>
        <taxon>Spiralia</taxon>
        <taxon>Lophotrochozoa</taxon>
        <taxon>Mollusca</taxon>
        <taxon>Gastropoda</taxon>
        <taxon>Heterobranchia</taxon>
        <taxon>Euthyneura</taxon>
        <taxon>Panpulmonata</taxon>
        <taxon>Sacoglossa</taxon>
        <taxon>Placobranchoidea</taxon>
        <taxon>Plakobranchidae</taxon>
        <taxon>Elysia</taxon>
    </lineage>
</organism>
<keyword evidence="10" id="KW-0862">Zinc</keyword>
<evidence type="ECO:0000313" key="21">
    <source>
        <dbReference type="EMBL" id="KAK3788139.1"/>
    </source>
</evidence>
<dbReference type="SMART" id="SM00064">
    <property type="entry name" value="FYVE"/>
    <property type="match status" value="1"/>
</dbReference>
<feature type="compositionally biased region" description="Low complexity" evidence="17">
    <location>
        <begin position="2238"/>
        <end position="2254"/>
    </location>
</feature>
<feature type="region of interest" description="Disordered" evidence="17">
    <location>
        <begin position="1279"/>
        <end position="1310"/>
    </location>
</feature>
<feature type="compositionally biased region" description="Low complexity" evidence="17">
    <location>
        <begin position="2064"/>
        <end position="2081"/>
    </location>
</feature>
<dbReference type="GO" id="GO:0032438">
    <property type="term" value="P:melanosome organization"/>
    <property type="evidence" value="ECO:0007669"/>
    <property type="project" value="TreeGrafter"/>
</dbReference>
<dbReference type="InterPro" id="IPR043548">
    <property type="entry name" value="PIKfyve"/>
</dbReference>
<dbReference type="SMART" id="SM00330">
    <property type="entry name" value="PIPKc"/>
    <property type="match status" value="1"/>
</dbReference>
<dbReference type="Gene3D" id="1.10.10.10">
    <property type="entry name" value="Winged helix-like DNA-binding domain superfamily/Winged helix DNA-binding domain"/>
    <property type="match status" value="1"/>
</dbReference>
<feature type="compositionally biased region" description="Polar residues" evidence="17">
    <location>
        <begin position="512"/>
        <end position="528"/>
    </location>
</feature>
<protein>
    <recommendedName>
        <fullName evidence="2">1-phosphatidylinositol-3-phosphate 5-kinase</fullName>
        <ecNumber evidence="2">2.7.1.150</ecNumber>
    </recommendedName>
</protein>
<comment type="catalytic activity">
    <reaction evidence="13">
        <text>a 1,2-diacyl-sn-glycero-3-phospho-(1D-myo-inositol-3-phosphate) + ATP = a 1,2-diacyl-sn-glycero-3-phospho-(1D-myo-inositol-3,5-bisphosphate) + ADP + H(+)</text>
        <dbReference type="Rhea" id="RHEA:13609"/>
        <dbReference type="ChEBI" id="CHEBI:15378"/>
        <dbReference type="ChEBI" id="CHEBI:30616"/>
        <dbReference type="ChEBI" id="CHEBI:57923"/>
        <dbReference type="ChEBI" id="CHEBI:58088"/>
        <dbReference type="ChEBI" id="CHEBI:456216"/>
        <dbReference type="EC" id="2.7.1.150"/>
    </reaction>
    <physiologicalReaction direction="left-to-right" evidence="13">
        <dbReference type="Rhea" id="RHEA:13610"/>
    </physiologicalReaction>
</comment>
<feature type="compositionally biased region" description="Low complexity" evidence="17">
    <location>
        <begin position="1"/>
        <end position="16"/>
    </location>
</feature>
<accession>A0AAE1AHX0</accession>
<gene>
    <name evidence="21" type="ORF">RRG08_042834</name>
</gene>
<feature type="region of interest" description="Disordered" evidence="17">
    <location>
        <begin position="2273"/>
        <end position="2310"/>
    </location>
</feature>
<dbReference type="SUPFAM" id="SSF57903">
    <property type="entry name" value="FYVE/PHD zinc finger"/>
    <property type="match status" value="1"/>
</dbReference>
<feature type="domain" description="PIPK" evidence="20">
    <location>
        <begin position="2252"/>
        <end position="2586"/>
    </location>
</feature>
<feature type="domain" description="FYVE-type" evidence="18">
    <location>
        <begin position="188"/>
        <end position="248"/>
    </location>
</feature>
<evidence type="ECO:0000256" key="11">
    <source>
        <dbReference type="ARBA" id="ARBA00022840"/>
    </source>
</evidence>
<dbReference type="PROSITE" id="PS50178">
    <property type="entry name" value="ZF_FYVE"/>
    <property type="match status" value="1"/>
</dbReference>
<feature type="compositionally biased region" description="Low complexity" evidence="17">
    <location>
        <begin position="1916"/>
        <end position="1947"/>
    </location>
</feature>
<feature type="domain" description="DEP" evidence="19">
    <location>
        <begin position="357"/>
        <end position="432"/>
    </location>
</feature>
<keyword evidence="16" id="KW-0175">Coiled coil</keyword>
<keyword evidence="12" id="KW-0472">Membrane</keyword>
<dbReference type="SUPFAM" id="SSF52029">
    <property type="entry name" value="GroEL apical domain-like"/>
    <property type="match status" value="1"/>
</dbReference>
<feature type="compositionally biased region" description="Basic and acidic residues" evidence="17">
    <location>
        <begin position="494"/>
        <end position="511"/>
    </location>
</feature>
<dbReference type="InterPro" id="IPR027409">
    <property type="entry name" value="GroEL-like_apical_dom_sf"/>
</dbReference>
<feature type="region of interest" description="Disordered" evidence="17">
    <location>
        <begin position="1067"/>
        <end position="1087"/>
    </location>
</feature>
<dbReference type="GO" id="GO:0005524">
    <property type="term" value="F:ATP binding"/>
    <property type="evidence" value="ECO:0007669"/>
    <property type="project" value="UniProtKB-UniRule"/>
</dbReference>
<dbReference type="InterPro" id="IPR027483">
    <property type="entry name" value="PInositol-4-P-4/5-kinase_C_sf"/>
</dbReference>
<dbReference type="InterPro" id="IPR000306">
    <property type="entry name" value="Znf_FYVE"/>
</dbReference>
<keyword evidence="22" id="KW-1185">Reference proteome</keyword>
<feature type="region of interest" description="Disordered" evidence="17">
    <location>
        <begin position="883"/>
        <end position="903"/>
    </location>
</feature>
<keyword evidence="11 15" id="KW-0067">ATP-binding</keyword>
<dbReference type="FunFam" id="3.30.810.10:FF:000001">
    <property type="entry name" value="1-phosphatidylinositol 3-phosphate 5-kinase FAB1"/>
    <property type="match status" value="1"/>
</dbReference>
<proteinExistence type="predicted"/>
<evidence type="ECO:0000256" key="6">
    <source>
        <dbReference type="ARBA" id="ARBA00022741"/>
    </source>
</evidence>
<feature type="compositionally biased region" description="Low complexity" evidence="17">
    <location>
        <begin position="2088"/>
        <end position="2100"/>
    </location>
</feature>
<dbReference type="InterPro" id="IPR044769">
    <property type="entry name" value="PIKfyve_PIPKc"/>
</dbReference>
<evidence type="ECO:0000256" key="1">
    <source>
        <dbReference type="ARBA" id="ARBA00004608"/>
    </source>
</evidence>
<dbReference type="FunFam" id="3.50.7.10:FF:000007">
    <property type="entry name" value="1-phosphatidylinositol 3-phosphate 5-kinase isoform X1"/>
    <property type="match status" value="1"/>
</dbReference>
<evidence type="ECO:0000256" key="2">
    <source>
        <dbReference type="ARBA" id="ARBA00012009"/>
    </source>
</evidence>
<dbReference type="Pfam" id="PF00610">
    <property type="entry name" value="DEP"/>
    <property type="match status" value="1"/>
</dbReference>
<feature type="region of interest" description="Disordered" evidence="17">
    <location>
        <begin position="2231"/>
        <end position="2256"/>
    </location>
</feature>
<name>A0AAE1AHX0_9GAST</name>
<feature type="region of interest" description="Disordered" evidence="17">
    <location>
        <begin position="1124"/>
        <end position="1153"/>
    </location>
</feature>
<dbReference type="InterPro" id="IPR011011">
    <property type="entry name" value="Znf_FYVE_PHD"/>
</dbReference>
<feature type="region of interest" description="Disordered" evidence="17">
    <location>
        <begin position="51"/>
        <end position="136"/>
    </location>
</feature>
<feature type="coiled-coil region" evidence="16">
    <location>
        <begin position="1481"/>
        <end position="1508"/>
    </location>
</feature>
<evidence type="ECO:0000256" key="8">
    <source>
        <dbReference type="ARBA" id="ARBA00022771"/>
    </source>
</evidence>
<comment type="subcellular location">
    <subcellularLocation>
        <location evidence="1">Endosome membrane</location>
    </subcellularLocation>
</comment>
<keyword evidence="9 15" id="KW-0418">Kinase</keyword>
<evidence type="ECO:0000256" key="10">
    <source>
        <dbReference type="ARBA" id="ARBA00022833"/>
    </source>
</evidence>
<dbReference type="InterPro" id="IPR002498">
    <property type="entry name" value="PInositol-4-P-4/5-kinase_core"/>
</dbReference>
<dbReference type="CDD" id="cd15725">
    <property type="entry name" value="FYVE_PIKfyve_Fab1"/>
    <property type="match status" value="1"/>
</dbReference>
<dbReference type="Gene3D" id="3.30.800.10">
    <property type="entry name" value="Phosphatidylinositol Phosphate Kinase II Beta"/>
    <property type="match status" value="1"/>
</dbReference>
<keyword evidence="7" id="KW-0967">Endosome</keyword>
<sequence>MSSASGGTAGASTARGSNKRQVWEESPHTFTEFGALSSDMKPSGNFFTRLLKRNKDSPSDLTNVSPAGSVPGLDSNVSEISTKEQLQQGGSGSGNPVANSENVDPAPESSGIPRPESLASLQDSTSITGTGLSKLENSEEVLESQVSQRPQHRTLTSVLNRLGSILDQRSTTPQTYKDSDFKQYWMPDSSCRECYDCGDKFTTFRRRHHCRICGQIFCSKCCNQELSGKIIGYKGGIRVCTYCCRVVQRYAQQSTTTGDFKALEDLRAISQSCNESGNFEFIQNPLSPRLSLGIDDLSTPMRGEQLPEINAVPELSTPFDLTPQSDFSSQESLLLESKLLIQDSVQLRELWRQVYDPENGVETQTLRIRLRTYTNCIGGRELVDWLIKADKAATRDQAMAIGQAMLYAGYLDCLNNQLPVFRDDFTLYRPGEAASSADMLRVSESMPTIREEQERNEPLWFKEIEQKGDDSSSINDSPAPDPEAALIEASGEEGNLKSSREEMRVDPRHTESQGSSFSEMPKMNNMNSRDLEEPLPRQDSSVHGLGEDFLKGAVFLGRPQVATSVACPTGWRNVDQLREENGERLAYERLKKAHTELWHILTRQLLSGGSLLLSWETIISSVITQVSHFVRPDVRSEGDDMDIRNYVHIKKVPGGQKSETSLFHGVILTKNVAHKKMRTKITNPLILLLRGTIEFQRVENKFSSLEPQILQEREFMRHYVMKVVAYKPNVVVVEKSVSRLAQEFLLEAGITLLYNVKLSVMERLARFTQAHIVSSVDGLVSKPNMGFCHDFRVQTYILPNKETKTLTFFDGCATHLGCTVLLSGGTYNELHKVKQILKFMTYVAYNSLLELCFCMDEFALPQPGADEIGHPLEALESSLTSTVSDSTTLSMGSASDVDRTSKEDHPFNWSIKAEELPSKEEPGVGKLETATKEASRDEYARERAVTEADYVFGDEGDDCFNANLLEGEERRKALEMAGLKDDVGEISAQAGEADATDEAVGIRRPRKTLDAKRRQGKWYGDSMPSIEVNGKMEGNEWVEGIKEEGNLSDSAGDVFEDALGDLADGAATEQGKEGGISSNTDAGHPYKDDAQMTAPASTGIKPSQKPEEKVTFGLTNQDFLTMADSQTQKLRRASSKSEAGSDRSTPEIIPSDTPFWDGNPKLVGNIVCIIPKSAMPYVPLTSTSLALSLGKEEPENTVTKRKIKSNSGLQNNNIEVVRTISHEEKSLSKPLSNSELKPDEETESGPGIADPGTNKRKIQDGLSRVPALHSKGNVKILVSRASSETSSMSSKQSSTSKLTELTDGSDPLLGYQNTRDESIFNSDANRTLKEIKQTRYKLFRRALDRVHLTVSPYHKYQVPFIETDKGAKCAVRKYLPPHVFWSPLFDLESDDGGSSELTKLKKAGDGEKKRDKMVADSNALSAEVLGSGPTSKAMLPKSNVQLLHAHPLITCSLTEPIWDLDTQSILADFRARGGRILVPDQANVKQARLNAEANLKKLEESAALAESAAGGKSGPMWMKRIDCLDIMNHQRLMVLFSSYSYKSNNHPFPCVYPWVVSMDYYGRNDITLGGFLERFCFRLQYSCPSPTCDAPMMDHIRRFVHGNACINVLLKHLDSEVPGARDNILMWSWCRKCKQVTPVVPISSDTWSLSFAKYLDLRFHASGFQRRATAEPCCHSLHHDHFQYFGHRNIVASFKYSPISLRELALPKTVVSLEPPVFDPEHLADAIKMITYKAMDRYSLMLESTMKLKQEMMNETQNRIIGDFLAEQQADKKSFRDSATNIQMKIQELIFSVTCLVENGQTDSDMSCHLFSIFDNVELLKRQICADVVKWNSKMQEFMASYQKKSRLQSLNKKEKETGTFYVDDLEKSLKQGSVRGSGGSFAGVNSSVQLPSTKPTTTSSATNIIVGAAASLSAPGTATNGAAASTSSTPSLSQVSVAAVVVTTSASREEGIGSSNSKEETDPTVPLYGTGDNKTTAESAHQLDTAAAIPQADGQDNSRPGVQSETSEVDVPTSQTSTPSPPPAASVENVTAPTDTKEGHSDNETVTNPQPVQPALTKDEESASSSSLSSTIATTAPPTSQIQSSLPAPTATATVTSATEGQEETTDGWFQDLKGATRRWLSNSSFTPLSLPFDANEHHTLPLCEKVPITVYDYEPSSIVAYTLSSSDYLCRLREIQNATRMNSQPNNTTGSHQGRSLNKSGDHMLVPGSSIDLTGESGKKAGVLSFLRGSSRETSPHSLSQSVSVQPPQQQHAGKKFVSFDSVRYLPGGDASAANIESGDDSMLGLEDASPSPEEKPKIGSSSTPSPHIEMQFSDSTAKFYCRVYFADQFRKLRKLLLPGGENRFIRSLSRCKPWEAKGGKSGSAFSKTDDDRFILKQMSNMEVDSFEKFGPQYFQYLKNCLSEEQPTALAKILGVFRIGFRNSQTNHALRQDVLVMENLFYNRTISQKFDLKGSMRNRMVNTNSKRGEEELVLLDENLLKYSVESPLYMRPHSKHVLRGAISSDSTFLSQNLVMDYSLLVGVDDATQELVVGIIDYIRTFTWDKKLEMVVKSSGILGGQGKMPTVVSPQLYKSRFLEAMDRYFLHVPDHWMGLGRDSPVRSTKIEQMEQKDLKRQMAVS</sequence>
<keyword evidence="4 15" id="KW-0808">Transferase</keyword>
<evidence type="ECO:0000256" key="3">
    <source>
        <dbReference type="ARBA" id="ARBA00022553"/>
    </source>
</evidence>
<feature type="compositionally biased region" description="Polar residues" evidence="17">
    <location>
        <begin position="75"/>
        <end position="102"/>
    </location>
</feature>